<feature type="transmembrane region" description="Helical" evidence="1">
    <location>
        <begin position="133"/>
        <end position="156"/>
    </location>
</feature>
<evidence type="ECO:0000313" key="3">
    <source>
        <dbReference type="Proteomes" id="UP000712527"/>
    </source>
</evidence>
<gene>
    <name evidence="2" type="ORF">H9X80_08105</name>
</gene>
<name>A0ABS2F3U6_9ACTN</name>
<reference evidence="2 3" key="1">
    <citation type="journal article" date="2021" name="Sci. Rep.">
        <title>The distribution of antibiotic resistance genes in chicken gut microbiota commensals.</title>
        <authorList>
            <person name="Juricova H."/>
            <person name="Matiasovicova J."/>
            <person name="Kubasova T."/>
            <person name="Cejkova D."/>
            <person name="Rychlik I."/>
        </authorList>
    </citation>
    <scope>NUCLEOTIDE SEQUENCE [LARGE SCALE GENOMIC DNA]</scope>
    <source>
        <strain evidence="2 3">An794</strain>
    </source>
</reference>
<evidence type="ECO:0000256" key="1">
    <source>
        <dbReference type="SAM" id="Phobius"/>
    </source>
</evidence>
<keyword evidence="1" id="KW-0472">Membrane</keyword>
<feature type="transmembrane region" description="Helical" evidence="1">
    <location>
        <begin position="91"/>
        <end position="113"/>
    </location>
</feature>
<comment type="caution">
    <text evidence="2">The sequence shown here is derived from an EMBL/GenBank/DDBJ whole genome shotgun (WGS) entry which is preliminary data.</text>
</comment>
<proteinExistence type="predicted"/>
<evidence type="ECO:0000313" key="2">
    <source>
        <dbReference type="EMBL" id="MBM6775498.1"/>
    </source>
</evidence>
<keyword evidence="1" id="KW-0812">Transmembrane</keyword>
<accession>A0ABS2F3U6</accession>
<keyword evidence="3" id="KW-1185">Reference proteome</keyword>
<dbReference type="RefSeq" id="WP_204793834.1">
    <property type="nucleotide sequence ID" value="NZ_JACSNQ010000021.1"/>
</dbReference>
<dbReference type="EMBL" id="JACSNQ010000021">
    <property type="protein sequence ID" value="MBM6775498.1"/>
    <property type="molecule type" value="Genomic_DNA"/>
</dbReference>
<sequence length="165" mass="17343">MSTDKYDGPQHKPGVKFLVVFNLTENTPLAVVMSLAAPLLSGQPIVPQSFILNVVVAFIIATILNLVIPVQKLSQAVPAALHLDPHGLPGVLVGNVIPALIFVIVIGVSLTAMNVIPHLPPEAPAAAAVFGEFMATALPLYVLCYIISLIMTPIALKAGMSADRH</sequence>
<feature type="transmembrane region" description="Helical" evidence="1">
    <location>
        <begin position="50"/>
        <end position="70"/>
    </location>
</feature>
<organism evidence="2 3">
    <name type="scientific">Olsenella profusa</name>
    <dbReference type="NCBI Taxonomy" id="138595"/>
    <lineage>
        <taxon>Bacteria</taxon>
        <taxon>Bacillati</taxon>
        <taxon>Actinomycetota</taxon>
        <taxon>Coriobacteriia</taxon>
        <taxon>Coriobacteriales</taxon>
        <taxon>Atopobiaceae</taxon>
        <taxon>Olsenella</taxon>
    </lineage>
</organism>
<keyword evidence="1" id="KW-1133">Transmembrane helix</keyword>
<dbReference type="Proteomes" id="UP000712527">
    <property type="component" value="Unassembled WGS sequence"/>
</dbReference>
<protein>
    <submittedName>
        <fullName evidence="2">Uncharacterized protein</fullName>
    </submittedName>
</protein>